<dbReference type="InterPro" id="IPR029039">
    <property type="entry name" value="Flavoprotein-like_sf"/>
</dbReference>
<reference evidence="4 5" key="1">
    <citation type="submission" date="2020-08" db="EMBL/GenBank/DDBJ databases">
        <authorList>
            <person name="Liu C."/>
            <person name="Sun Q."/>
        </authorList>
    </citation>
    <scope>NUCLEOTIDE SEQUENCE [LARGE SCALE GENOMIC DNA]</scope>
    <source>
        <strain evidence="4 5">NSJ-61</strain>
    </source>
</reference>
<name>A0A7G9GST0_9FIRM</name>
<evidence type="ECO:0000259" key="3">
    <source>
        <dbReference type="Pfam" id="PF03358"/>
    </source>
</evidence>
<dbReference type="AlphaFoldDB" id="A0A7G9GST0"/>
<evidence type="ECO:0000256" key="2">
    <source>
        <dbReference type="ARBA" id="ARBA00022643"/>
    </source>
</evidence>
<dbReference type="InterPro" id="IPR005025">
    <property type="entry name" value="FMN_Rdtase-like_dom"/>
</dbReference>
<dbReference type="Proteomes" id="UP000515856">
    <property type="component" value="Chromosome"/>
</dbReference>
<proteinExistence type="predicted"/>
<dbReference type="GO" id="GO:0016491">
    <property type="term" value="F:oxidoreductase activity"/>
    <property type="evidence" value="ECO:0007669"/>
    <property type="project" value="InterPro"/>
</dbReference>
<organism evidence="4 5">
    <name type="scientific">[Eubacterium] hominis</name>
    <dbReference type="NCBI Taxonomy" id="2764325"/>
    <lineage>
        <taxon>Bacteria</taxon>
        <taxon>Bacillati</taxon>
        <taxon>Bacillota</taxon>
        <taxon>Erysipelotrichia</taxon>
        <taxon>Erysipelotrichales</taxon>
        <taxon>Erysipelotrichaceae</taxon>
        <taxon>Amedibacillus</taxon>
    </lineage>
</organism>
<dbReference type="KEGG" id="ehn:H9Q80_07955"/>
<dbReference type="EMBL" id="CP060636">
    <property type="protein sequence ID" value="QNM13862.1"/>
    <property type="molecule type" value="Genomic_DNA"/>
</dbReference>
<dbReference type="SUPFAM" id="SSF52218">
    <property type="entry name" value="Flavoproteins"/>
    <property type="match status" value="1"/>
</dbReference>
<accession>A0A7G9GST0</accession>
<evidence type="ECO:0000313" key="5">
    <source>
        <dbReference type="Proteomes" id="UP000515856"/>
    </source>
</evidence>
<evidence type="ECO:0000313" key="4">
    <source>
        <dbReference type="EMBL" id="QNM13862.1"/>
    </source>
</evidence>
<keyword evidence="1" id="KW-0285">Flavoprotein</keyword>
<feature type="domain" description="NADPH-dependent FMN reductase-like" evidence="3">
    <location>
        <begin position="1"/>
        <end position="154"/>
    </location>
</feature>
<dbReference type="Gene3D" id="3.40.50.360">
    <property type="match status" value="1"/>
</dbReference>
<dbReference type="Pfam" id="PF03358">
    <property type="entry name" value="FMN_red"/>
    <property type="match status" value="1"/>
</dbReference>
<dbReference type="PANTHER" id="PTHR43278">
    <property type="entry name" value="NAD(P)H-DEPENDENT FMN-CONTAINING OXIDOREDUCTASE YWQN-RELATED"/>
    <property type="match status" value="1"/>
</dbReference>
<protein>
    <submittedName>
        <fullName evidence="4">Flavodoxin family protein</fullName>
    </submittedName>
</protein>
<evidence type="ECO:0000256" key="1">
    <source>
        <dbReference type="ARBA" id="ARBA00022630"/>
    </source>
</evidence>
<sequence>MKVILFNGSPNIHGCTYTALHEIEETLQKNGIETEVFQVGSKNVRGCIGCGKCRESGKCIFDDIVNEAIDKIKEADGVVFGSPVYYASANGTMISFLDRLFYAASQHLAYKPGAVVVSARRAGTTATYDELNKYLGISNMLIVPAPYWNMVHGNTAEEVKQDREGLYIMRQIGENMTWMLKMLENAKANGIAPAILEKERTNFIR</sequence>
<dbReference type="RefSeq" id="WP_117451377.1">
    <property type="nucleotide sequence ID" value="NZ_CP060636.1"/>
</dbReference>
<keyword evidence="2" id="KW-0288">FMN</keyword>
<gene>
    <name evidence="4" type="ORF">H9Q80_07955</name>
</gene>
<dbReference type="PANTHER" id="PTHR43278:SF4">
    <property type="entry name" value="NAD(P)H-DEPENDENT FMN-CONTAINING OXIDOREDUCTASE YWQN-RELATED"/>
    <property type="match status" value="1"/>
</dbReference>
<dbReference type="InterPro" id="IPR051796">
    <property type="entry name" value="ISF_SsuE-like"/>
</dbReference>
<keyword evidence="5" id="KW-1185">Reference proteome</keyword>